<dbReference type="CDD" id="cd00452">
    <property type="entry name" value="KDPG_aldolase"/>
    <property type="match status" value="1"/>
</dbReference>
<dbReference type="GO" id="GO:0016829">
    <property type="term" value="F:lyase activity"/>
    <property type="evidence" value="ECO:0007669"/>
    <property type="project" value="UniProtKB-KW"/>
</dbReference>
<keyword evidence="4" id="KW-0456">Lyase</keyword>
<dbReference type="SUPFAM" id="SSF51569">
    <property type="entry name" value="Aldolase"/>
    <property type="match status" value="1"/>
</dbReference>
<comment type="similarity">
    <text evidence="2">Belongs to the KHG/KDPG aldolase family.</text>
</comment>
<keyword evidence="5" id="KW-0119">Carbohydrate metabolism</keyword>
<dbReference type="Pfam" id="PF01081">
    <property type="entry name" value="Aldolase"/>
    <property type="match status" value="1"/>
</dbReference>
<dbReference type="InterPro" id="IPR000887">
    <property type="entry name" value="Aldlse_KDPG_KHG"/>
</dbReference>
<dbReference type="PANTHER" id="PTHR30246:SF1">
    <property type="entry name" value="2-DEHYDRO-3-DEOXY-6-PHOSPHOGALACTONATE ALDOLASE-RELATED"/>
    <property type="match status" value="1"/>
</dbReference>
<accession>A0ABD6BCB3</accession>
<evidence type="ECO:0000256" key="5">
    <source>
        <dbReference type="ARBA" id="ARBA00023277"/>
    </source>
</evidence>
<evidence type="ECO:0000256" key="3">
    <source>
        <dbReference type="ARBA" id="ARBA00011233"/>
    </source>
</evidence>
<organism evidence="6 7">
    <name type="scientific">Haloarchaeobius amylolyticus</name>
    <dbReference type="NCBI Taxonomy" id="1198296"/>
    <lineage>
        <taxon>Archaea</taxon>
        <taxon>Methanobacteriati</taxon>
        <taxon>Methanobacteriota</taxon>
        <taxon>Stenosarchaea group</taxon>
        <taxon>Halobacteria</taxon>
        <taxon>Halobacteriales</taxon>
        <taxon>Halorubellaceae</taxon>
        <taxon>Haloarchaeobius</taxon>
    </lineage>
</organism>
<comment type="pathway">
    <text evidence="1">Carbohydrate acid metabolism.</text>
</comment>
<dbReference type="Proteomes" id="UP001597076">
    <property type="component" value="Unassembled WGS sequence"/>
</dbReference>
<evidence type="ECO:0000256" key="4">
    <source>
        <dbReference type="ARBA" id="ARBA00023239"/>
    </source>
</evidence>
<dbReference type="Gene3D" id="3.20.20.70">
    <property type="entry name" value="Aldolase class I"/>
    <property type="match status" value="1"/>
</dbReference>
<dbReference type="AlphaFoldDB" id="A0ABD6BCB3"/>
<dbReference type="InterPro" id="IPR013785">
    <property type="entry name" value="Aldolase_TIM"/>
</dbReference>
<gene>
    <name evidence="6" type="ORF">ACFR99_03145</name>
</gene>
<sequence length="213" mass="21977">MTSTRKRFIESGVVAVLRDIDPEVMVDTVAALQAGGVEAIEITVDVRNASDLVSRVVGEFTEDDLLVGAGSVLDAPTARSVTEAGAEFVVGPTLDPDMIETAKRHGALVAPGVMTPTEALRAAEAGADLLKIFPASTVGPGHLSAIQGPLGDLPLMPTGGIDTDNVEAFFDAGATVVGAGSALINYDAIDRRDFDAVEAQAERFVVAAQDAMD</sequence>
<evidence type="ECO:0000313" key="6">
    <source>
        <dbReference type="EMBL" id="MFD1562557.1"/>
    </source>
</evidence>
<evidence type="ECO:0000256" key="1">
    <source>
        <dbReference type="ARBA" id="ARBA00004761"/>
    </source>
</evidence>
<reference evidence="6 7" key="1">
    <citation type="journal article" date="2019" name="Int. J. Syst. Evol. Microbiol.">
        <title>The Global Catalogue of Microorganisms (GCM) 10K type strain sequencing project: providing services to taxonomists for standard genome sequencing and annotation.</title>
        <authorList>
            <consortium name="The Broad Institute Genomics Platform"/>
            <consortium name="The Broad Institute Genome Sequencing Center for Infectious Disease"/>
            <person name="Wu L."/>
            <person name="Ma J."/>
        </authorList>
    </citation>
    <scope>NUCLEOTIDE SEQUENCE [LARGE SCALE GENOMIC DNA]</scope>
    <source>
        <strain evidence="6 7">CGMCC 1.12230</strain>
    </source>
</reference>
<proteinExistence type="inferred from homology"/>
<comment type="subunit">
    <text evidence="3">Homotrimer.</text>
</comment>
<evidence type="ECO:0000256" key="2">
    <source>
        <dbReference type="ARBA" id="ARBA00006906"/>
    </source>
</evidence>
<dbReference type="PANTHER" id="PTHR30246">
    <property type="entry name" value="2-KETO-3-DEOXY-6-PHOSPHOGLUCONATE ALDOLASE"/>
    <property type="match status" value="1"/>
</dbReference>
<comment type="caution">
    <text evidence="6">The sequence shown here is derived from an EMBL/GenBank/DDBJ whole genome shotgun (WGS) entry which is preliminary data.</text>
</comment>
<dbReference type="RefSeq" id="WP_390284301.1">
    <property type="nucleotide sequence ID" value="NZ_JBHUDI010000002.1"/>
</dbReference>
<dbReference type="NCBIfam" id="TIGR01182">
    <property type="entry name" value="eda"/>
    <property type="match status" value="1"/>
</dbReference>
<dbReference type="EMBL" id="JBHUDI010000002">
    <property type="protein sequence ID" value="MFD1562557.1"/>
    <property type="molecule type" value="Genomic_DNA"/>
</dbReference>
<evidence type="ECO:0000313" key="7">
    <source>
        <dbReference type="Proteomes" id="UP001597076"/>
    </source>
</evidence>
<name>A0ABD6BCB3_9EURY</name>
<protein>
    <submittedName>
        <fullName evidence="6">Bifunctional 4-hydroxy-2-oxoglutarate aldolase/2-dehydro-3-deoxy-phosphogluconate aldolase</fullName>
    </submittedName>
</protein>
<keyword evidence="7" id="KW-1185">Reference proteome</keyword>